<dbReference type="InterPro" id="IPR000600">
    <property type="entry name" value="ROK"/>
</dbReference>
<dbReference type="Gene3D" id="3.30.420.40">
    <property type="match status" value="2"/>
</dbReference>
<comment type="similarity">
    <text evidence="1">Belongs to the ROK (NagC/XylR) family.</text>
</comment>
<dbReference type="AlphaFoldDB" id="A0A7C4TW79"/>
<reference evidence="2" key="1">
    <citation type="journal article" date="2020" name="mSystems">
        <title>Genome- and Community-Level Interaction Insights into Carbon Utilization and Element Cycling Functions of Hydrothermarchaeota in Hydrothermal Sediment.</title>
        <authorList>
            <person name="Zhou Z."/>
            <person name="Liu Y."/>
            <person name="Xu W."/>
            <person name="Pan J."/>
            <person name="Luo Z.H."/>
            <person name="Li M."/>
        </authorList>
    </citation>
    <scope>NUCLEOTIDE SEQUENCE [LARGE SCALE GENOMIC DNA]</scope>
    <source>
        <strain evidence="2">SpSt-794</strain>
    </source>
</reference>
<accession>A0A7C4TW79</accession>
<protein>
    <submittedName>
        <fullName evidence="2">ROK family protein</fullName>
    </submittedName>
</protein>
<dbReference type="PANTHER" id="PTHR18964">
    <property type="entry name" value="ROK (REPRESSOR, ORF, KINASE) FAMILY"/>
    <property type="match status" value="1"/>
</dbReference>
<name>A0A7C4TW79_9BACT</name>
<dbReference type="SUPFAM" id="SSF53067">
    <property type="entry name" value="Actin-like ATPase domain"/>
    <property type="match status" value="1"/>
</dbReference>
<dbReference type="EMBL" id="DTHV01000150">
    <property type="protein sequence ID" value="HGW60772.1"/>
    <property type="molecule type" value="Genomic_DNA"/>
</dbReference>
<dbReference type="PANTHER" id="PTHR18964:SF149">
    <property type="entry name" value="BIFUNCTIONAL UDP-N-ACETYLGLUCOSAMINE 2-EPIMERASE_N-ACETYLMANNOSAMINE KINASE"/>
    <property type="match status" value="1"/>
</dbReference>
<dbReference type="Pfam" id="PF00480">
    <property type="entry name" value="ROK"/>
    <property type="match status" value="1"/>
</dbReference>
<evidence type="ECO:0000313" key="2">
    <source>
        <dbReference type="EMBL" id="HGW60772.1"/>
    </source>
</evidence>
<organism evidence="2">
    <name type="scientific">Caldisericum exile</name>
    <dbReference type="NCBI Taxonomy" id="693075"/>
    <lineage>
        <taxon>Bacteria</taxon>
        <taxon>Pseudomonadati</taxon>
        <taxon>Caldisericota/Cryosericota group</taxon>
        <taxon>Caldisericota</taxon>
        <taxon>Caldisericia</taxon>
        <taxon>Caldisericales</taxon>
        <taxon>Caldisericaceae</taxon>
        <taxon>Caldisericum</taxon>
    </lineage>
</organism>
<gene>
    <name evidence="2" type="ORF">ENV82_05025</name>
</gene>
<proteinExistence type="inferred from homology"/>
<evidence type="ECO:0000256" key="1">
    <source>
        <dbReference type="ARBA" id="ARBA00006479"/>
    </source>
</evidence>
<sequence length="318" mass="35023">MWYKYMMEEFIGIDIGGTKILGVRINEDMEILSKEKISSYNKNTLDNLLSNILLLIEHLKTDKVKKVGLGIAGFVDHKKGFIYSSPNIPALINVNIKKILQDKTPYEIFVDNDAKSGAVAERFIGKGKDTEDFVFITFGTGIGAAIISNGKLVRGHNNLAGEVGHITLDPSGPLCGCGKYGCFEAFASGEAIKRYYLNHIKAYKNLPILDLVGANVSLIDTPLIFSYFERDALAKETLITAARYIGLGLSIVVNLLNPEKIILSGGVSASLNKIWDYIIDEFNKNTLPIERRNVEFIFSDIGENSVAVGSALMTFKDI</sequence>
<comment type="caution">
    <text evidence="2">The sequence shown here is derived from an EMBL/GenBank/DDBJ whole genome shotgun (WGS) entry which is preliminary data.</text>
</comment>
<dbReference type="InterPro" id="IPR043129">
    <property type="entry name" value="ATPase_NBD"/>
</dbReference>